<comment type="caution">
    <text evidence="3">The sequence shown here is derived from an EMBL/GenBank/DDBJ whole genome shotgun (WGS) entry which is preliminary data.</text>
</comment>
<keyword evidence="1" id="KW-1133">Transmembrane helix</keyword>
<evidence type="ECO:0000313" key="4">
    <source>
        <dbReference type="Proteomes" id="UP001233172"/>
    </source>
</evidence>
<organism evidence="3 4">
    <name type="scientific">Biomphalaria pfeifferi</name>
    <name type="common">Bloodfluke planorb</name>
    <name type="synonym">Freshwater snail</name>
    <dbReference type="NCBI Taxonomy" id="112525"/>
    <lineage>
        <taxon>Eukaryota</taxon>
        <taxon>Metazoa</taxon>
        <taxon>Spiralia</taxon>
        <taxon>Lophotrochozoa</taxon>
        <taxon>Mollusca</taxon>
        <taxon>Gastropoda</taxon>
        <taxon>Heterobranchia</taxon>
        <taxon>Euthyneura</taxon>
        <taxon>Panpulmonata</taxon>
        <taxon>Hygrophila</taxon>
        <taxon>Lymnaeoidea</taxon>
        <taxon>Planorbidae</taxon>
        <taxon>Biomphalaria</taxon>
    </lineage>
</organism>
<dbReference type="AlphaFoldDB" id="A0AAD8AXV7"/>
<evidence type="ECO:0000256" key="2">
    <source>
        <dbReference type="SAM" id="SignalP"/>
    </source>
</evidence>
<keyword evidence="2" id="KW-0732">Signal</keyword>
<evidence type="ECO:0000313" key="3">
    <source>
        <dbReference type="EMBL" id="KAK0044395.1"/>
    </source>
</evidence>
<name>A0AAD8AXV7_BIOPF</name>
<protein>
    <submittedName>
        <fullName evidence="3">Uncharacterized protein</fullName>
    </submittedName>
</protein>
<feature type="signal peptide" evidence="2">
    <location>
        <begin position="1"/>
        <end position="24"/>
    </location>
</feature>
<keyword evidence="4" id="KW-1185">Reference proteome</keyword>
<proteinExistence type="predicted"/>
<accession>A0AAD8AXV7</accession>
<dbReference type="EMBL" id="JASAOG010000199">
    <property type="protein sequence ID" value="KAK0044395.1"/>
    <property type="molecule type" value="Genomic_DNA"/>
</dbReference>
<keyword evidence="1" id="KW-0472">Membrane</keyword>
<keyword evidence="1" id="KW-0812">Transmembrane</keyword>
<reference evidence="3" key="2">
    <citation type="submission" date="2023-04" db="EMBL/GenBank/DDBJ databases">
        <authorList>
            <person name="Bu L."/>
            <person name="Lu L."/>
            <person name="Laidemitt M.R."/>
            <person name="Zhang S.M."/>
            <person name="Mutuku M."/>
            <person name="Mkoji G."/>
            <person name="Steinauer M."/>
            <person name="Loker E.S."/>
        </authorList>
    </citation>
    <scope>NUCLEOTIDE SEQUENCE</scope>
    <source>
        <strain evidence="3">KasaAsao</strain>
        <tissue evidence="3">Whole Snail</tissue>
    </source>
</reference>
<reference evidence="3" key="1">
    <citation type="journal article" date="2023" name="PLoS Negl. Trop. Dis.">
        <title>A genome sequence for Biomphalaria pfeifferi, the major vector snail for the human-infecting parasite Schistosoma mansoni.</title>
        <authorList>
            <person name="Bu L."/>
            <person name="Lu L."/>
            <person name="Laidemitt M.R."/>
            <person name="Zhang S.M."/>
            <person name="Mutuku M."/>
            <person name="Mkoji G."/>
            <person name="Steinauer M."/>
            <person name="Loker E.S."/>
        </authorList>
    </citation>
    <scope>NUCLEOTIDE SEQUENCE</scope>
    <source>
        <strain evidence="3">KasaAsao</strain>
    </source>
</reference>
<feature type="chain" id="PRO_5042232477" evidence="2">
    <location>
        <begin position="25"/>
        <end position="244"/>
    </location>
</feature>
<sequence length="244" mass="28095">MFSDHHFKRLLLFILVLIEPGGFHVSVYPARKNVSTNDYFLYFHELVEVICSFNITPQTVKWHWNLSCVHNMAPFMPADTETSWVESTPSLRLDCDEVLKCNYRHVSKMLFQYHGQPSSCTVNCSCLSILGIPVATAHEELVFRSMPPIADFRSLQVKKCYEEMHWEGPSIATIVFILVISLCLLHYNTLPAIDFKDKPIRHVSKKEKKYIMKSIYGEVCDMTAIPESIDSFSEMLVTMDSSRT</sequence>
<dbReference type="Proteomes" id="UP001233172">
    <property type="component" value="Unassembled WGS sequence"/>
</dbReference>
<gene>
    <name evidence="3" type="ORF">Bpfe_026190</name>
</gene>
<evidence type="ECO:0000256" key="1">
    <source>
        <dbReference type="SAM" id="Phobius"/>
    </source>
</evidence>
<feature type="transmembrane region" description="Helical" evidence="1">
    <location>
        <begin position="168"/>
        <end position="187"/>
    </location>
</feature>